<comment type="catalytic activity">
    <reaction evidence="1">
        <text>ATP + protein L-histidine = ADP + protein N-phospho-L-histidine.</text>
        <dbReference type="EC" id="2.7.13.3"/>
    </reaction>
</comment>
<dbReference type="Gene3D" id="3.30.565.10">
    <property type="entry name" value="Histidine kinase-like ATPase, C-terminal domain"/>
    <property type="match status" value="1"/>
</dbReference>
<feature type="transmembrane region" description="Helical" evidence="14">
    <location>
        <begin position="509"/>
        <end position="530"/>
    </location>
</feature>
<evidence type="ECO:0000256" key="2">
    <source>
        <dbReference type="ARBA" id="ARBA00004141"/>
    </source>
</evidence>
<dbReference type="InterPro" id="IPR036890">
    <property type="entry name" value="HATPase_C_sf"/>
</dbReference>
<dbReference type="InterPro" id="IPR003852">
    <property type="entry name" value="Sig_transdc_His_kinase_KdpD_N"/>
</dbReference>
<dbReference type="SMART" id="SM00387">
    <property type="entry name" value="HATPase_c"/>
    <property type="match status" value="1"/>
</dbReference>
<feature type="transmembrane region" description="Helical" evidence="14">
    <location>
        <begin position="480"/>
        <end position="503"/>
    </location>
</feature>
<dbReference type="SUPFAM" id="SSF55874">
    <property type="entry name" value="ATPase domain of HSP90 chaperone/DNA topoisomerase II/histidine kinase"/>
    <property type="match status" value="1"/>
</dbReference>
<evidence type="ECO:0000313" key="17">
    <source>
        <dbReference type="Proteomes" id="UP000509782"/>
    </source>
</evidence>
<dbReference type="InterPro" id="IPR036097">
    <property type="entry name" value="HisK_dim/P_sf"/>
</dbReference>
<dbReference type="Pfam" id="PF02702">
    <property type="entry name" value="KdpD"/>
    <property type="match status" value="1"/>
</dbReference>
<gene>
    <name evidence="16" type="ORF">FOC81_22690</name>
</gene>
<dbReference type="InterPro" id="IPR027417">
    <property type="entry name" value="P-loop_NTPase"/>
</dbReference>
<dbReference type="EC" id="2.7.13.3" evidence="3"/>
<dbReference type="InterPro" id="IPR052023">
    <property type="entry name" value="Histidine_kinase_KdpD"/>
</dbReference>
<dbReference type="PRINTS" id="PR00344">
    <property type="entry name" value="BCTRLSENSOR"/>
</dbReference>
<dbReference type="Gene3D" id="3.40.50.300">
    <property type="entry name" value="P-loop containing nucleotide triphosphate hydrolases"/>
    <property type="match status" value="1"/>
</dbReference>
<evidence type="ECO:0000256" key="8">
    <source>
        <dbReference type="ARBA" id="ARBA00022777"/>
    </source>
</evidence>
<dbReference type="SUPFAM" id="SSF55781">
    <property type="entry name" value="GAF domain-like"/>
    <property type="match status" value="1"/>
</dbReference>
<dbReference type="AlphaFoldDB" id="A0A6N0JQE7"/>
<dbReference type="GO" id="GO:0005737">
    <property type="term" value="C:cytoplasm"/>
    <property type="evidence" value="ECO:0007669"/>
    <property type="project" value="UniProtKB-ARBA"/>
</dbReference>
<accession>A0A6N0JQE7</accession>
<evidence type="ECO:0000256" key="14">
    <source>
        <dbReference type="SAM" id="Phobius"/>
    </source>
</evidence>
<reference evidence="16 17" key="1">
    <citation type="submission" date="2020-05" db="EMBL/GenBank/DDBJ databases">
        <title>FDA dAtabase for Regulatory Grade micrObial Sequences (FDA-ARGOS): Supporting development and validation of Infectious Disease Dx tests.</title>
        <authorList>
            <person name="Sproer C."/>
            <person name="Gronow S."/>
            <person name="Severitt S."/>
            <person name="Schroder I."/>
            <person name="Tallon L."/>
            <person name="Sadzewicz L."/>
            <person name="Zhao X."/>
            <person name="Vavikolanu K."/>
            <person name="Mehta A."/>
            <person name="Aluvathingal J."/>
            <person name="Nadendla S."/>
            <person name="Myers T."/>
            <person name="Yan Y."/>
            <person name="Sichtig H."/>
        </authorList>
    </citation>
    <scope>NUCLEOTIDE SEQUENCE [LARGE SCALE GENOMIC DNA]</scope>
    <source>
        <strain evidence="16 17">FDAARGOS_787</strain>
    </source>
</reference>
<evidence type="ECO:0000256" key="11">
    <source>
        <dbReference type="ARBA" id="ARBA00023012"/>
    </source>
</evidence>
<dbReference type="Gene3D" id="1.20.120.620">
    <property type="entry name" value="Backbone structure of the membrane domain of e. Coli histidine kinase receptor kdpd"/>
    <property type="match status" value="1"/>
</dbReference>
<evidence type="ECO:0000256" key="7">
    <source>
        <dbReference type="ARBA" id="ARBA00022741"/>
    </source>
</evidence>
<evidence type="ECO:0000256" key="5">
    <source>
        <dbReference type="ARBA" id="ARBA00022679"/>
    </source>
</evidence>
<feature type="transmembrane region" description="Helical" evidence="14">
    <location>
        <begin position="431"/>
        <end position="450"/>
    </location>
</feature>
<organism evidence="16 17">
    <name type="scientific">Achromobacter denitrificans</name>
    <name type="common">Alcaligenes denitrificans</name>
    <dbReference type="NCBI Taxonomy" id="32002"/>
    <lineage>
        <taxon>Bacteria</taxon>
        <taxon>Pseudomonadati</taxon>
        <taxon>Pseudomonadota</taxon>
        <taxon>Betaproteobacteria</taxon>
        <taxon>Burkholderiales</taxon>
        <taxon>Alcaligenaceae</taxon>
        <taxon>Achromobacter</taxon>
    </lineage>
</organism>
<evidence type="ECO:0000256" key="12">
    <source>
        <dbReference type="ARBA" id="ARBA00023136"/>
    </source>
</evidence>
<comment type="function">
    <text evidence="13">Member of the two-component regulatory system KdpD/KdpE involved in the regulation of the kdp operon. KdpD may function as a membrane-associated protein kinase that phosphorylates KdpE in response to environmental signals.</text>
</comment>
<dbReference type="GO" id="GO:0042802">
    <property type="term" value="F:identical protein binding"/>
    <property type="evidence" value="ECO:0007669"/>
    <property type="project" value="UniProtKB-ARBA"/>
</dbReference>
<evidence type="ECO:0000313" key="16">
    <source>
        <dbReference type="EMBL" id="QKQ49362.1"/>
    </source>
</evidence>
<dbReference type="RefSeq" id="WP_174716962.1">
    <property type="nucleotide sequence ID" value="NZ_CP054569.1"/>
</dbReference>
<dbReference type="SMART" id="SM00388">
    <property type="entry name" value="HisKA"/>
    <property type="match status" value="1"/>
</dbReference>
<dbReference type="Pfam" id="PF13493">
    <property type="entry name" value="DUF4118"/>
    <property type="match status" value="1"/>
</dbReference>
<keyword evidence="12 14" id="KW-0472">Membrane</keyword>
<dbReference type="FunFam" id="3.30.565.10:FF:000042">
    <property type="entry name" value="Two-component sensor histidine kinase KdpD"/>
    <property type="match status" value="1"/>
</dbReference>
<keyword evidence="7" id="KW-0547">Nucleotide-binding</keyword>
<dbReference type="Gene3D" id="3.30.450.40">
    <property type="match status" value="1"/>
</dbReference>
<name>A0A6N0JQE7_ACHDE</name>
<feature type="domain" description="Histidine kinase" evidence="15">
    <location>
        <begin position="703"/>
        <end position="919"/>
    </location>
</feature>
<dbReference type="InterPro" id="IPR003018">
    <property type="entry name" value="GAF"/>
</dbReference>
<evidence type="ECO:0000256" key="10">
    <source>
        <dbReference type="ARBA" id="ARBA00022989"/>
    </source>
</evidence>
<dbReference type="InterPro" id="IPR014729">
    <property type="entry name" value="Rossmann-like_a/b/a_fold"/>
</dbReference>
<dbReference type="PANTHER" id="PTHR45569:SF1">
    <property type="entry name" value="SENSOR PROTEIN KDPD"/>
    <property type="match status" value="1"/>
</dbReference>
<evidence type="ECO:0000259" key="15">
    <source>
        <dbReference type="PROSITE" id="PS50109"/>
    </source>
</evidence>
<dbReference type="GO" id="GO:0000155">
    <property type="term" value="F:phosphorelay sensor kinase activity"/>
    <property type="evidence" value="ECO:0007669"/>
    <property type="project" value="InterPro"/>
</dbReference>
<evidence type="ECO:0000256" key="4">
    <source>
        <dbReference type="ARBA" id="ARBA00022553"/>
    </source>
</evidence>
<proteinExistence type="predicted"/>
<evidence type="ECO:0000256" key="6">
    <source>
        <dbReference type="ARBA" id="ARBA00022692"/>
    </source>
</evidence>
<dbReference type="PROSITE" id="PS50109">
    <property type="entry name" value="HIS_KIN"/>
    <property type="match status" value="1"/>
</dbReference>
<feature type="transmembrane region" description="Helical" evidence="14">
    <location>
        <begin position="456"/>
        <end position="473"/>
    </location>
</feature>
<dbReference type="InterPro" id="IPR005467">
    <property type="entry name" value="His_kinase_dom"/>
</dbReference>
<dbReference type="GO" id="GO:0005524">
    <property type="term" value="F:ATP binding"/>
    <property type="evidence" value="ECO:0007669"/>
    <property type="project" value="UniProtKB-KW"/>
</dbReference>
<keyword evidence="8 16" id="KW-0418">Kinase</keyword>
<dbReference type="InterPro" id="IPR003594">
    <property type="entry name" value="HATPase_dom"/>
</dbReference>
<dbReference type="EMBL" id="CP054569">
    <property type="protein sequence ID" value="QKQ49362.1"/>
    <property type="molecule type" value="Genomic_DNA"/>
</dbReference>
<dbReference type="InterPro" id="IPR029016">
    <property type="entry name" value="GAF-like_dom_sf"/>
</dbReference>
<protein>
    <recommendedName>
        <fullName evidence="3">histidine kinase</fullName>
        <ecNumber evidence="3">2.7.13.3</ecNumber>
    </recommendedName>
</protein>
<dbReference type="Pfam" id="PF00512">
    <property type="entry name" value="HisKA"/>
    <property type="match status" value="1"/>
</dbReference>
<keyword evidence="9" id="KW-0067">ATP-binding</keyword>
<dbReference type="Proteomes" id="UP000509782">
    <property type="component" value="Chromosome"/>
</dbReference>
<dbReference type="Pfam" id="PF02518">
    <property type="entry name" value="HATPase_c"/>
    <property type="match status" value="1"/>
</dbReference>
<evidence type="ECO:0000256" key="9">
    <source>
        <dbReference type="ARBA" id="ARBA00022840"/>
    </source>
</evidence>
<dbReference type="PANTHER" id="PTHR45569">
    <property type="entry name" value="SENSOR PROTEIN KDPD"/>
    <property type="match status" value="1"/>
</dbReference>
<comment type="subcellular location">
    <subcellularLocation>
        <location evidence="2">Membrane</location>
        <topology evidence="2">Multi-pass membrane protein</topology>
    </subcellularLocation>
</comment>
<dbReference type="CDD" id="cd00075">
    <property type="entry name" value="HATPase"/>
    <property type="match status" value="1"/>
</dbReference>
<dbReference type="SUPFAM" id="SSF47384">
    <property type="entry name" value="Homodimeric domain of signal transducing histidine kinase"/>
    <property type="match status" value="1"/>
</dbReference>
<dbReference type="GO" id="GO:0005886">
    <property type="term" value="C:plasma membrane"/>
    <property type="evidence" value="ECO:0007669"/>
    <property type="project" value="TreeGrafter"/>
</dbReference>
<evidence type="ECO:0000256" key="3">
    <source>
        <dbReference type="ARBA" id="ARBA00012438"/>
    </source>
</evidence>
<keyword evidence="5" id="KW-0808">Transferase</keyword>
<evidence type="ECO:0000256" key="1">
    <source>
        <dbReference type="ARBA" id="ARBA00000085"/>
    </source>
</evidence>
<evidence type="ECO:0000256" key="13">
    <source>
        <dbReference type="ARBA" id="ARBA00057300"/>
    </source>
</evidence>
<dbReference type="InterPro" id="IPR003661">
    <property type="entry name" value="HisK_dim/P_dom"/>
</dbReference>
<keyword evidence="11" id="KW-0902">Two-component regulatory system</keyword>
<dbReference type="Gene3D" id="3.40.50.620">
    <property type="entry name" value="HUPs"/>
    <property type="match status" value="1"/>
</dbReference>
<dbReference type="Pfam" id="PF13492">
    <property type="entry name" value="GAF_3"/>
    <property type="match status" value="1"/>
</dbReference>
<dbReference type="InterPro" id="IPR025201">
    <property type="entry name" value="KdpD_TM"/>
</dbReference>
<dbReference type="Gene3D" id="1.10.287.130">
    <property type="match status" value="1"/>
</dbReference>
<sequence>MADIAGERPDPDALLKTLDDAARQAVRGKLRVYFGSSAGVGKTYAMLVAARAQAAQGIEVLAGIVETHGRRETASLLEGLPALPLKEIAYRGHLLKEFDLDGALARRPGLVLVDELAHSNAPGSRHAKRWQDIQELLAAGIDVWTTLNVQHLDSLNEAVGSITGVRVWETVPDEVFDSADEVILVDLSADELLRRLKEGKVYLPDQARHATRNFFRKGNLIALRELALRRTADHVDDDVQAYRRDRAIESVWRTREAVVACIGADVDAEYVIRSAHRLSQQLECDLHVVTIDTPRAAPPPPSEQERMQRSLALADSLGARSETLAGGDMVDAVVRYVRRHNITKAILGRTRASGLQRLRLSLSAVLTAAIAPGWLWRRHSFADMLAAGCPEIDVIRLGAPPLPASPAPGRDPLTLGRGARQAADERGSRPLAGYAWALCYCAAATALSALAFPALHQTNIVMLFLLAVVAVALRHGRGPAALASVVSVGLFDFFFVQPLASFAVSDVQYLLTFGVLLGVGLLIGQLTAGLRLQAQASVKREADARSLYEFARELSSALQPEQIVALAGAFVHATFGSRCALYILGMDDRLKLASPPDADMPALESALAQWVYDHGQPAGAGTATLSNSNLLYLPLKAPMRTRGVLALAAPRRSLFSHPDSRRQIEAYATLIAIALERLHYVEVAQQALVSMESEKLRNSLLAAVSHDLRTPLTSLVGMTDTLMRQQAALPPDVHDTLRAMRDQAQRMHALVANLLDMARLQSRDTPLRLEWQSIEELVGAALADLREPLAAHRVTVDSLSDLPLVECDGVLIERVLCNLLENAAKYTPAGSSLRLSAAVQDGELRVAVADDGPGVEPGAERRIFEKFTRGDRESATPGVGLGLAVCEAIVSAHRGRIWVEQAPGQESGAQFVFTLPLRTPPPIQPDPA</sequence>
<dbReference type="CDD" id="cd00082">
    <property type="entry name" value="HisKA"/>
    <property type="match status" value="1"/>
</dbReference>
<dbReference type="SUPFAM" id="SSF52402">
    <property type="entry name" value="Adenine nucleotide alpha hydrolases-like"/>
    <property type="match status" value="1"/>
</dbReference>
<dbReference type="FunFam" id="3.40.50.300:FF:000483">
    <property type="entry name" value="Sensor histidine kinase KdpD"/>
    <property type="match status" value="1"/>
</dbReference>
<keyword evidence="6 14" id="KW-0812">Transmembrane</keyword>
<keyword evidence="10 14" id="KW-1133">Transmembrane helix</keyword>
<dbReference type="FunFam" id="1.10.287.130:FF:000001">
    <property type="entry name" value="Two-component sensor histidine kinase"/>
    <property type="match status" value="1"/>
</dbReference>
<dbReference type="InterPro" id="IPR038318">
    <property type="entry name" value="KdpD_sf"/>
</dbReference>
<keyword evidence="4" id="KW-0597">Phosphoprotein</keyword>
<dbReference type="InterPro" id="IPR004358">
    <property type="entry name" value="Sig_transdc_His_kin-like_C"/>
</dbReference>